<organism evidence="1 2">
    <name type="scientific">Clathrospora elynae</name>
    <dbReference type="NCBI Taxonomy" id="706981"/>
    <lineage>
        <taxon>Eukaryota</taxon>
        <taxon>Fungi</taxon>
        <taxon>Dikarya</taxon>
        <taxon>Ascomycota</taxon>
        <taxon>Pezizomycotina</taxon>
        <taxon>Dothideomycetes</taxon>
        <taxon>Pleosporomycetidae</taxon>
        <taxon>Pleosporales</taxon>
        <taxon>Diademaceae</taxon>
        <taxon>Clathrospora</taxon>
    </lineage>
</organism>
<reference evidence="1" key="1">
    <citation type="journal article" date="2020" name="Stud. Mycol.">
        <title>101 Dothideomycetes genomes: a test case for predicting lifestyles and emergence of pathogens.</title>
        <authorList>
            <person name="Haridas S."/>
            <person name="Albert R."/>
            <person name="Binder M."/>
            <person name="Bloem J."/>
            <person name="Labutti K."/>
            <person name="Salamov A."/>
            <person name="Andreopoulos B."/>
            <person name="Baker S."/>
            <person name="Barry K."/>
            <person name="Bills G."/>
            <person name="Bluhm B."/>
            <person name="Cannon C."/>
            <person name="Castanera R."/>
            <person name="Culley D."/>
            <person name="Daum C."/>
            <person name="Ezra D."/>
            <person name="Gonzalez J."/>
            <person name="Henrissat B."/>
            <person name="Kuo A."/>
            <person name="Liang C."/>
            <person name="Lipzen A."/>
            <person name="Lutzoni F."/>
            <person name="Magnuson J."/>
            <person name="Mondo S."/>
            <person name="Nolan M."/>
            <person name="Ohm R."/>
            <person name="Pangilinan J."/>
            <person name="Park H.-J."/>
            <person name="Ramirez L."/>
            <person name="Alfaro M."/>
            <person name="Sun H."/>
            <person name="Tritt A."/>
            <person name="Yoshinaga Y."/>
            <person name="Zwiers L.-H."/>
            <person name="Turgeon B."/>
            <person name="Goodwin S."/>
            <person name="Spatafora J."/>
            <person name="Crous P."/>
            <person name="Grigoriev I."/>
        </authorList>
    </citation>
    <scope>NUCLEOTIDE SEQUENCE</scope>
    <source>
        <strain evidence="1">CBS 161.51</strain>
    </source>
</reference>
<proteinExistence type="predicted"/>
<dbReference type="EMBL" id="ML976152">
    <property type="protein sequence ID" value="KAF1937152.1"/>
    <property type="molecule type" value="Genomic_DNA"/>
</dbReference>
<accession>A0A6A5SAW6</accession>
<sequence>MNEFDNHADWQSHNIACMLEFIDKSFQQGDNLVTAAATSNTVIKMAQSPYLFFDCYENLSIFREFSLLVVPRINKHDPDGMSKQLKEIFKKVRTRAEASLTQVLSIRELERNIGLIEKMPEEYNWANSEDYHKVIPTVLEDLEGEIKEVLSQKLFDDLYDWSCRAVNRLIDGVTDGMKMGAPPSTQLATCNMIEAMVRSNKLFLDDNLKKLSFFLHRIGPAIDGMADARQSDRLTTLLDLLRNNPEVRTPQHRNEIKSIRRNLGRTYEDLESAASKAEVDRDVEDQLSSLASKLGLDP</sequence>
<dbReference type="Proteomes" id="UP000800038">
    <property type="component" value="Unassembled WGS sequence"/>
</dbReference>
<gene>
    <name evidence="1" type="ORF">EJ02DRAFT_458966</name>
</gene>
<name>A0A6A5SAW6_9PLEO</name>
<protein>
    <submittedName>
        <fullName evidence="1">Uncharacterized protein</fullName>
    </submittedName>
</protein>
<evidence type="ECO:0000313" key="2">
    <source>
        <dbReference type="Proteomes" id="UP000800038"/>
    </source>
</evidence>
<evidence type="ECO:0000313" key="1">
    <source>
        <dbReference type="EMBL" id="KAF1937152.1"/>
    </source>
</evidence>
<keyword evidence="2" id="KW-1185">Reference proteome</keyword>
<dbReference type="OrthoDB" id="3690310at2759"/>
<dbReference type="AlphaFoldDB" id="A0A6A5SAW6"/>